<protein>
    <recommendedName>
        <fullName evidence="3">Calponin-homology (CH) domain-containing protein</fullName>
    </recommendedName>
</protein>
<dbReference type="HOGENOM" id="CLU_2640957_0_0_1"/>
<dbReference type="AlphaFoldDB" id="T1GKR0"/>
<evidence type="ECO:0008006" key="3">
    <source>
        <dbReference type="Google" id="ProtNLM"/>
    </source>
</evidence>
<dbReference type="Proteomes" id="UP000015102">
    <property type="component" value="Unassembled WGS sequence"/>
</dbReference>
<sequence length="77" mass="8807">MEANFERWNSFEVFEQCLDLDAIATILGCTLFSIHPPRKPAEIRRIVLSKTANSIKVMVLGVNQVMNLLAFNKMLIR</sequence>
<dbReference type="EnsemblMetazoa" id="MESCA004087-RA">
    <property type="protein sequence ID" value="MESCA004087-PA"/>
    <property type="gene ID" value="MESCA004087"/>
</dbReference>
<name>T1GKR0_MEGSC</name>
<evidence type="ECO:0000313" key="2">
    <source>
        <dbReference type="Proteomes" id="UP000015102"/>
    </source>
</evidence>
<dbReference type="EMBL" id="CAQQ02099594">
    <property type="status" value="NOT_ANNOTATED_CDS"/>
    <property type="molecule type" value="Genomic_DNA"/>
</dbReference>
<dbReference type="EMBL" id="CAQQ02099593">
    <property type="status" value="NOT_ANNOTATED_CDS"/>
    <property type="molecule type" value="Genomic_DNA"/>
</dbReference>
<evidence type="ECO:0000313" key="1">
    <source>
        <dbReference type="EnsemblMetazoa" id="MESCA004087-PA"/>
    </source>
</evidence>
<reference evidence="2" key="1">
    <citation type="submission" date="2013-02" db="EMBL/GenBank/DDBJ databases">
        <authorList>
            <person name="Hughes D."/>
        </authorList>
    </citation>
    <scope>NUCLEOTIDE SEQUENCE</scope>
    <source>
        <strain>Durham</strain>
        <strain evidence="2">NC isolate 2 -- Noor lab</strain>
    </source>
</reference>
<proteinExistence type="predicted"/>
<organism evidence="1 2">
    <name type="scientific">Megaselia scalaris</name>
    <name type="common">Humpbacked fly</name>
    <name type="synonym">Phora scalaris</name>
    <dbReference type="NCBI Taxonomy" id="36166"/>
    <lineage>
        <taxon>Eukaryota</taxon>
        <taxon>Metazoa</taxon>
        <taxon>Ecdysozoa</taxon>
        <taxon>Arthropoda</taxon>
        <taxon>Hexapoda</taxon>
        <taxon>Insecta</taxon>
        <taxon>Pterygota</taxon>
        <taxon>Neoptera</taxon>
        <taxon>Endopterygota</taxon>
        <taxon>Diptera</taxon>
        <taxon>Brachycera</taxon>
        <taxon>Muscomorpha</taxon>
        <taxon>Platypezoidea</taxon>
        <taxon>Phoridae</taxon>
        <taxon>Megaseliini</taxon>
        <taxon>Megaselia</taxon>
    </lineage>
</organism>
<reference evidence="1" key="2">
    <citation type="submission" date="2015-06" db="UniProtKB">
        <authorList>
            <consortium name="EnsemblMetazoa"/>
        </authorList>
    </citation>
    <scope>IDENTIFICATION</scope>
</reference>
<accession>T1GKR0</accession>
<keyword evidence="2" id="KW-1185">Reference proteome</keyword>